<evidence type="ECO:0000313" key="2">
    <source>
        <dbReference type="EMBL" id="WIM67783.1"/>
    </source>
</evidence>
<dbReference type="EMBL" id="CP126969">
    <property type="protein sequence ID" value="WIM67783.1"/>
    <property type="molecule type" value="Genomic_DNA"/>
</dbReference>
<dbReference type="RefSeq" id="WP_284825108.1">
    <property type="nucleotide sequence ID" value="NZ_CP126969.1"/>
</dbReference>
<keyword evidence="1" id="KW-1133">Transmembrane helix</keyword>
<keyword evidence="1" id="KW-0472">Membrane</keyword>
<keyword evidence="3" id="KW-1185">Reference proteome</keyword>
<accession>A0ABY8VE56</accession>
<dbReference type="Pfam" id="PF12679">
    <property type="entry name" value="ABC2_membrane_2"/>
    <property type="match status" value="1"/>
</dbReference>
<feature type="transmembrane region" description="Helical" evidence="1">
    <location>
        <begin position="183"/>
        <end position="204"/>
    </location>
</feature>
<name>A0ABY8VE56_9CORY</name>
<gene>
    <name evidence="2" type="ORF">QP027_12045</name>
</gene>
<reference evidence="2 3" key="1">
    <citation type="submission" date="2023-05" db="EMBL/GenBank/DDBJ databases">
        <title>Corynebacterium suedekumii sp. nov. and Corynebacterium breve sp. nov. isolated from raw cow's milk.</title>
        <authorList>
            <person name="Baer M.K."/>
            <person name="Mehl L."/>
            <person name="Hellmuth R."/>
            <person name="Marke G."/>
            <person name="Lipski A."/>
        </authorList>
    </citation>
    <scope>NUCLEOTIDE SEQUENCE [LARGE SCALE GENOMIC DNA]</scope>
    <source>
        <strain evidence="2 3">R4</strain>
    </source>
</reference>
<sequence>MIFSRLFASGWRGLVGWAIGIAAVLFLYLPLYPSLQTPELAKMIEALPPEMIQAFGYDQISSGPGYAQATFFGLLGFVLAVIACITWGTSFIAGAEESGDLELTLAHAVGRKQYAWQSALALVARMAVLAVVVFVLLLGLNEPSELELSTRNMLAVVVAWAGLGLLAGAASLAVGALTGRRSWAIGAGTAVAVVGYICDAIASMNADFDWLAKLSPFYWAYGQTPLVNGFDWGGLALLWGSVAALVVVAVVALDRRDITG</sequence>
<keyword evidence="1" id="KW-0812">Transmembrane</keyword>
<evidence type="ECO:0000256" key="1">
    <source>
        <dbReference type="SAM" id="Phobius"/>
    </source>
</evidence>
<feature type="transmembrane region" description="Helical" evidence="1">
    <location>
        <begin position="12"/>
        <end position="31"/>
    </location>
</feature>
<feature type="transmembrane region" description="Helical" evidence="1">
    <location>
        <begin position="232"/>
        <end position="253"/>
    </location>
</feature>
<feature type="transmembrane region" description="Helical" evidence="1">
    <location>
        <begin position="114"/>
        <end position="140"/>
    </location>
</feature>
<protein>
    <submittedName>
        <fullName evidence="2">ABC transporter permease subunit</fullName>
    </submittedName>
</protein>
<organism evidence="2 3">
    <name type="scientific">Corynebacterium breve</name>
    <dbReference type="NCBI Taxonomy" id="3049799"/>
    <lineage>
        <taxon>Bacteria</taxon>
        <taxon>Bacillati</taxon>
        <taxon>Actinomycetota</taxon>
        <taxon>Actinomycetes</taxon>
        <taxon>Mycobacteriales</taxon>
        <taxon>Corynebacteriaceae</taxon>
        <taxon>Corynebacterium</taxon>
    </lineage>
</organism>
<feature type="transmembrane region" description="Helical" evidence="1">
    <location>
        <begin position="152"/>
        <end position="176"/>
    </location>
</feature>
<dbReference type="Proteomes" id="UP001225598">
    <property type="component" value="Chromosome"/>
</dbReference>
<evidence type="ECO:0000313" key="3">
    <source>
        <dbReference type="Proteomes" id="UP001225598"/>
    </source>
</evidence>
<feature type="transmembrane region" description="Helical" evidence="1">
    <location>
        <begin position="71"/>
        <end position="93"/>
    </location>
</feature>
<proteinExistence type="predicted"/>